<feature type="domain" description="Calcineurin-like phosphoesterase" evidence="3">
    <location>
        <begin position="35"/>
        <end position="250"/>
    </location>
</feature>
<dbReference type="GO" id="GO:0009166">
    <property type="term" value="P:nucleotide catabolic process"/>
    <property type="evidence" value="ECO:0007669"/>
    <property type="project" value="InterPro"/>
</dbReference>
<dbReference type="InterPro" id="IPR006179">
    <property type="entry name" value="5_nucleotidase/apyrase"/>
</dbReference>
<gene>
    <name evidence="4" type="ORF">CHX27_10175</name>
</gene>
<reference evidence="4 5" key="1">
    <citation type="submission" date="2017-07" db="EMBL/GenBank/DDBJ databases">
        <title>Flavobacterium cyanobacteriorum sp. nov., isolated from cyanobacterial aggregates in a eutrophic lake.</title>
        <authorList>
            <person name="Cai H."/>
        </authorList>
    </citation>
    <scope>NUCLEOTIDE SEQUENCE [LARGE SCALE GENOMIC DNA]</scope>
    <source>
        <strain evidence="4 5">TH167</strain>
    </source>
</reference>
<dbReference type="InterPro" id="IPR006146">
    <property type="entry name" value="5'-Nucleotdase_CS"/>
</dbReference>
<dbReference type="GO" id="GO:0046872">
    <property type="term" value="F:metal ion binding"/>
    <property type="evidence" value="ECO:0007669"/>
    <property type="project" value="InterPro"/>
</dbReference>
<dbReference type="AlphaFoldDB" id="A0A255ZPQ3"/>
<dbReference type="GO" id="GO:0008253">
    <property type="term" value="F:5'-nucleotidase activity"/>
    <property type="evidence" value="ECO:0007669"/>
    <property type="project" value="TreeGrafter"/>
</dbReference>
<dbReference type="RefSeq" id="WP_094486672.1">
    <property type="nucleotide sequence ID" value="NZ_NOXX01000204.1"/>
</dbReference>
<dbReference type="PANTHER" id="PTHR11575:SF24">
    <property type="entry name" value="5'-NUCLEOTIDASE"/>
    <property type="match status" value="1"/>
</dbReference>
<sequence>MNRRHFIAQSVSASSLLLLQPTFAFSAASKAKKLVILHTNDVHSHIDPFPKEDAKYSGQGGIARRAAVIEQVRRENEQVLLLDSGDIFQGTPYFNFFGGELEFKLMSMLGYDVATVGNHDFDNGVSGFLKHQEHVKFAFVNANYDLKSDGLKEVLKPYKIVNKGGLKIGIFGLGIDLNGLVEARNCEGVVYRDPVGIANEIAAELKQKHCDLVICLSHLGYSYRDNKISDVKLAALSENIDLILGGHTHTFLEKPTVIDNKIGKKVLVNQVGCYGLQLGRLDYTFVEGSYDTSKTVIQL</sequence>
<comment type="caution">
    <text evidence="4">The sequence shown here is derived from an EMBL/GenBank/DDBJ whole genome shotgun (WGS) entry which is preliminary data.</text>
</comment>
<name>A0A255ZPQ3_9FLAO</name>
<evidence type="ECO:0000313" key="5">
    <source>
        <dbReference type="Proteomes" id="UP000216035"/>
    </source>
</evidence>
<dbReference type="PROSITE" id="PS00785">
    <property type="entry name" value="5_NUCLEOTIDASE_1"/>
    <property type="match status" value="1"/>
</dbReference>
<feature type="chain" id="PRO_5011971002" evidence="2">
    <location>
        <begin position="27"/>
        <end position="299"/>
    </location>
</feature>
<keyword evidence="5" id="KW-1185">Reference proteome</keyword>
<protein>
    <submittedName>
        <fullName evidence="4">Metallophosphatase</fullName>
    </submittedName>
</protein>
<dbReference type="PRINTS" id="PR01607">
    <property type="entry name" value="APYRASEFAMLY"/>
</dbReference>
<proteinExistence type="inferred from homology"/>
<dbReference type="GO" id="GO:0000166">
    <property type="term" value="F:nucleotide binding"/>
    <property type="evidence" value="ECO:0007669"/>
    <property type="project" value="InterPro"/>
</dbReference>
<dbReference type="CDD" id="cd00845">
    <property type="entry name" value="MPP_UshA_N_like"/>
    <property type="match status" value="1"/>
</dbReference>
<dbReference type="EMBL" id="NOXX01000204">
    <property type="protein sequence ID" value="OYQ43436.1"/>
    <property type="molecule type" value="Genomic_DNA"/>
</dbReference>
<dbReference type="PANTHER" id="PTHR11575">
    <property type="entry name" value="5'-NUCLEOTIDASE-RELATED"/>
    <property type="match status" value="1"/>
</dbReference>
<keyword evidence="2" id="KW-0732">Signal</keyword>
<accession>A0A255ZPQ3</accession>
<dbReference type="InterPro" id="IPR029052">
    <property type="entry name" value="Metallo-depent_PP-like"/>
</dbReference>
<evidence type="ECO:0000259" key="3">
    <source>
        <dbReference type="Pfam" id="PF00149"/>
    </source>
</evidence>
<dbReference type="SUPFAM" id="SSF56300">
    <property type="entry name" value="Metallo-dependent phosphatases"/>
    <property type="match status" value="1"/>
</dbReference>
<dbReference type="GO" id="GO:0030288">
    <property type="term" value="C:outer membrane-bounded periplasmic space"/>
    <property type="evidence" value="ECO:0007669"/>
    <property type="project" value="TreeGrafter"/>
</dbReference>
<evidence type="ECO:0000256" key="1">
    <source>
        <dbReference type="ARBA" id="ARBA00006654"/>
    </source>
</evidence>
<dbReference type="GO" id="GO:0008768">
    <property type="term" value="F:UDP-sugar diphosphatase activity"/>
    <property type="evidence" value="ECO:0007669"/>
    <property type="project" value="TreeGrafter"/>
</dbReference>
<dbReference type="Proteomes" id="UP000216035">
    <property type="component" value="Unassembled WGS sequence"/>
</dbReference>
<evidence type="ECO:0000313" key="4">
    <source>
        <dbReference type="EMBL" id="OYQ43436.1"/>
    </source>
</evidence>
<dbReference type="InterPro" id="IPR004843">
    <property type="entry name" value="Calcineurin-like_PHP"/>
</dbReference>
<dbReference type="Gene3D" id="3.60.21.10">
    <property type="match status" value="1"/>
</dbReference>
<dbReference type="OrthoDB" id="9775118at2"/>
<feature type="signal peptide" evidence="2">
    <location>
        <begin position="1"/>
        <end position="26"/>
    </location>
</feature>
<evidence type="ECO:0000256" key="2">
    <source>
        <dbReference type="SAM" id="SignalP"/>
    </source>
</evidence>
<comment type="similarity">
    <text evidence="1">Belongs to the 5'-nucleotidase family.</text>
</comment>
<organism evidence="4 5">
    <name type="scientific">Flavobacterium aurantiibacter</name>
    <dbReference type="NCBI Taxonomy" id="2023067"/>
    <lineage>
        <taxon>Bacteria</taxon>
        <taxon>Pseudomonadati</taxon>
        <taxon>Bacteroidota</taxon>
        <taxon>Flavobacteriia</taxon>
        <taxon>Flavobacteriales</taxon>
        <taxon>Flavobacteriaceae</taxon>
        <taxon>Flavobacterium</taxon>
    </lineage>
</organism>
<dbReference type="Pfam" id="PF00149">
    <property type="entry name" value="Metallophos"/>
    <property type="match status" value="1"/>
</dbReference>